<evidence type="ECO:0000313" key="6">
    <source>
        <dbReference type="EMBL" id="CUA95000.1"/>
    </source>
</evidence>
<dbReference type="EMBL" id="CYHE01000003">
    <property type="protein sequence ID" value="CUA95000.1"/>
    <property type="molecule type" value="Genomic_DNA"/>
</dbReference>
<dbReference type="RefSeq" id="WP_055455152.1">
    <property type="nucleotide sequence ID" value="NZ_CYHE01000003.1"/>
</dbReference>
<dbReference type="Pfam" id="PF01343">
    <property type="entry name" value="Peptidase_S49"/>
    <property type="match status" value="1"/>
</dbReference>
<gene>
    <name evidence="6" type="ORF">Ga0061067_103392</name>
</gene>
<dbReference type="InterPro" id="IPR002142">
    <property type="entry name" value="Peptidase_S49"/>
</dbReference>
<dbReference type="Gene3D" id="6.20.330.10">
    <property type="match status" value="1"/>
</dbReference>
<dbReference type="GO" id="GO:0006508">
    <property type="term" value="P:proteolysis"/>
    <property type="evidence" value="ECO:0007669"/>
    <property type="project" value="UniProtKB-KW"/>
</dbReference>
<keyword evidence="3" id="KW-0378">Hydrolase</keyword>
<dbReference type="GO" id="GO:0008236">
    <property type="term" value="F:serine-type peptidase activity"/>
    <property type="evidence" value="ECO:0007669"/>
    <property type="project" value="UniProtKB-KW"/>
</dbReference>
<evidence type="ECO:0000259" key="5">
    <source>
        <dbReference type="Pfam" id="PF01343"/>
    </source>
</evidence>
<dbReference type="PANTHER" id="PTHR42987:SF8">
    <property type="entry name" value="PROTEINASE"/>
    <property type="match status" value="1"/>
</dbReference>
<proteinExistence type="inferred from homology"/>
<organism evidence="6 7">
    <name type="scientific">Pannonibacter indicus</name>
    <dbReference type="NCBI Taxonomy" id="466044"/>
    <lineage>
        <taxon>Bacteria</taxon>
        <taxon>Pseudomonadati</taxon>
        <taxon>Pseudomonadota</taxon>
        <taxon>Alphaproteobacteria</taxon>
        <taxon>Hyphomicrobiales</taxon>
        <taxon>Stappiaceae</taxon>
        <taxon>Pannonibacter</taxon>
    </lineage>
</organism>
<dbReference type="SUPFAM" id="SSF52096">
    <property type="entry name" value="ClpP/crotonase"/>
    <property type="match status" value="1"/>
</dbReference>
<sequence length="287" mass="30232">MLTAFKNRFQKLLGRGGAAIPVVRLQGVIGSTGPLRSGLTLASVAKPLERAFSMKKAPAVALIVNSPGGSPVQSRLIYTRIRALAEEHGKQVLVFVEDVAASGGYMIAIAGDEIIVDPSSVVGSIGVVSAGFGFTELISKIGVERRVYTAGSRKVSLDAFSPENPEDVAHLKSLQAEIHDVFITMVKERRGELLSQDPDLFSGLFWTGRTACSLGLADKEGDLVSVLKERFGEKAQPVLISQPRGLFGRRSSGGVGGGIGATLGAGALTEEVLGALESRSLWARYGL</sequence>
<name>A0A0K6HVS9_9HYPH</name>
<dbReference type="InterPro" id="IPR029045">
    <property type="entry name" value="ClpP/crotonase-like_dom_sf"/>
</dbReference>
<keyword evidence="7" id="KW-1185">Reference proteome</keyword>
<dbReference type="InterPro" id="IPR047272">
    <property type="entry name" value="S49_SppA_C"/>
</dbReference>
<evidence type="ECO:0000256" key="1">
    <source>
        <dbReference type="ARBA" id="ARBA00008683"/>
    </source>
</evidence>
<evidence type="ECO:0000256" key="3">
    <source>
        <dbReference type="ARBA" id="ARBA00022801"/>
    </source>
</evidence>
<keyword evidence="4" id="KW-0720">Serine protease</keyword>
<accession>A0A0K6HVS9</accession>
<protein>
    <submittedName>
        <fullName evidence="6">Periplasmic serine protease, ClpP class</fullName>
    </submittedName>
</protein>
<dbReference type="Proteomes" id="UP000183900">
    <property type="component" value="Unassembled WGS sequence"/>
</dbReference>
<reference evidence="7" key="1">
    <citation type="submission" date="2015-08" db="EMBL/GenBank/DDBJ databases">
        <authorList>
            <person name="Varghese N."/>
        </authorList>
    </citation>
    <scope>NUCLEOTIDE SEQUENCE [LARGE SCALE GENOMIC DNA]</scope>
    <source>
        <strain evidence="7">DSM 23407</strain>
    </source>
</reference>
<dbReference type="Gene3D" id="3.90.226.10">
    <property type="entry name" value="2-enoyl-CoA Hydratase, Chain A, domain 1"/>
    <property type="match status" value="1"/>
</dbReference>
<dbReference type="OrthoDB" id="9764363at2"/>
<evidence type="ECO:0000256" key="4">
    <source>
        <dbReference type="ARBA" id="ARBA00022825"/>
    </source>
</evidence>
<evidence type="ECO:0000313" key="7">
    <source>
        <dbReference type="Proteomes" id="UP000183900"/>
    </source>
</evidence>
<dbReference type="PANTHER" id="PTHR42987">
    <property type="entry name" value="PEPTIDASE S49"/>
    <property type="match status" value="1"/>
</dbReference>
<evidence type="ECO:0000256" key="2">
    <source>
        <dbReference type="ARBA" id="ARBA00022670"/>
    </source>
</evidence>
<keyword evidence="2 6" id="KW-0645">Protease</keyword>
<dbReference type="CDD" id="cd07023">
    <property type="entry name" value="S49_Sppa_N_C"/>
    <property type="match status" value="1"/>
</dbReference>
<dbReference type="AlphaFoldDB" id="A0A0K6HVS9"/>
<comment type="similarity">
    <text evidence="1">Belongs to the peptidase S49 family.</text>
</comment>
<feature type="domain" description="Peptidase S49" evidence="5">
    <location>
        <begin position="87"/>
        <end position="228"/>
    </location>
</feature>